<gene>
    <name evidence="3" type="ORF">CQY20_12035</name>
    <name evidence="2" type="ORF">MAGR_47040</name>
</gene>
<feature type="region of interest" description="Disordered" evidence="1">
    <location>
        <begin position="1"/>
        <end position="22"/>
    </location>
</feature>
<dbReference type="AlphaFoldDB" id="A0A2A7N648"/>
<keyword evidence="4" id="KW-1185">Reference proteome</keyword>
<evidence type="ECO:0000313" key="5">
    <source>
        <dbReference type="Proteomes" id="UP000465302"/>
    </source>
</evidence>
<evidence type="ECO:0000256" key="1">
    <source>
        <dbReference type="SAM" id="MobiDB-lite"/>
    </source>
</evidence>
<dbReference type="Pfam" id="PF05800">
    <property type="entry name" value="GvpO"/>
    <property type="match status" value="1"/>
</dbReference>
<organism evidence="3 4">
    <name type="scientific">Mycolicibacterium agri</name>
    <name type="common">Mycobacterium agri</name>
    <dbReference type="NCBI Taxonomy" id="36811"/>
    <lineage>
        <taxon>Bacteria</taxon>
        <taxon>Bacillati</taxon>
        <taxon>Actinomycetota</taxon>
        <taxon>Actinomycetes</taxon>
        <taxon>Mycobacteriales</taxon>
        <taxon>Mycobacteriaceae</taxon>
        <taxon>Mycolicibacterium</taxon>
    </lineage>
</organism>
<evidence type="ECO:0000313" key="2">
    <source>
        <dbReference type="EMBL" id="GFG53263.1"/>
    </source>
</evidence>
<comment type="caution">
    <text evidence="3">The sequence shown here is derived from an EMBL/GenBank/DDBJ whole genome shotgun (WGS) entry which is preliminary data.</text>
</comment>
<dbReference type="EMBL" id="PDCP01000017">
    <property type="protein sequence ID" value="PEG38961.1"/>
    <property type="molecule type" value="Genomic_DNA"/>
</dbReference>
<accession>A0A2A7N648</accession>
<dbReference type="Proteomes" id="UP000220914">
    <property type="component" value="Unassembled WGS sequence"/>
</dbReference>
<dbReference type="GO" id="GO:0031412">
    <property type="term" value="P:gas vesicle organization"/>
    <property type="evidence" value="ECO:0007669"/>
    <property type="project" value="InterPro"/>
</dbReference>
<dbReference type="OrthoDB" id="163447at2"/>
<reference evidence="2 5" key="2">
    <citation type="journal article" date="2019" name="Emerg. Microbes Infect.">
        <title>Comprehensive subspecies identification of 175 nontuberculous mycobacteria species based on 7547 genomic profiles.</title>
        <authorList>
            <person name="Matsumoto Y."/>
            <person name="Kinjo T."/>
            <person name="Motooka D."/>
            <person name="Nabeya D."/>
            <person name="Jung N."/>
            <person name="Uechi K."/>
            <person name="Horii T."/>
            <person name="Iida T."/>
            <person name="Fujita J."/>
            <person name="Nakamura S."/>
        </authorList>
    </citation>
    <scope>NUCLEOTIDE SEQUENCE [LARGE SCALE GENOMIC DNA]</scope>
    <source>
        <strain evidence="2 5">JCM 6377</strain>
    </source>
</reference>
<proteinExistence type="predicted"/>
<protein>
    <submittedName>
        <fullName evidence="3">Gas vesicle protein GvpO</fullName>
    </submittedName>
</protein>
<dbReference type="RefSeq" id="WP_097940309.1">
    <property type="nucleotide sequence ID" value="NZ_BLKS01000001.1"/>
</dbReference>
<sequence length="106" mass="11816">MTQRTRSRSRPDPDGEEPLTAREAVALVREYITEMTEAEPARMTSAAPTDEGGWIIEVETVEDRRIPSSADILALYEVELDSNGEMLAYHRTRRYMRGQTGDGGGA</sequence>
<reference evidence="3 4" key="1">
    <citation type="submission" date="2017-10" db="EMBL/GenBank/DDBJ databases">
        <title>The new phylogeny of genus Mycobacterium.</title>
        <authorList>
            <person name="Tortoli E."/>
            <person name="Trovato A."/>
            <person name="Cirillo D.M."/>
        </authorList>
    </citation>
    <scope>NUCLEOTIDE SEQUENCE [LARGE SCALE GENOMIC DNA]</scope>
    <source>
        <strain evidence="3 4">CCUG37673</strain>
    </source>
</reference>
<name>A0A2A7N648_MYCAG</name>
<reference evidence="2" key="3">
    <citation type="submission" date="2020-02" db="EMBL/GenBank/DDBJ databases">
        <authorList>
            <person name="Matsumoto Y."/>
            <person name="Motooka D."/>
            <person name="Nakamura S."/>
        </authorList>
    </citation>
    <scope>NUCLEOTIDE SEQUENCE</scope>
    <source>
        <strain evidence="2">JCM 6377</strain>
    </source>
</reference>
<evidence type="ECO:0000313" key="3">
    <source>
        <dbReference type="EMBL" id="PEG38961.1"/>
    </source>
</evidence>
<dbReference type="InterPro" id="IPR008634">
    <property type="entry name" value="Gas-vesicle_GvpO"/>
</dbReference>
<dbReference type="Proteomes" id="UP000465302">
    <property type="component" value="Unassembled WGS sequence"/>
</dbReference>
<dbReference type="EMBL" id="BLKS01000001">
    <property type="protein sequence ID" value="GFG53263.1"/>
    <property type="molecule type" value="Genomic_DNA"/>
</dbReference>
<evidence type="ECO:0000313" key="4">
    <source>
        <dbReference type="Proteomes" id="UP000220914"/>
    </source>
</evidence>